<evidence type="ECO:0000313" key="1">
    <source>
        <dbReference type="EMBL" id="XBJ29716.1"/>
    </source>
</evidence>
<proteinExistence type="predicted"/>
<dbReference type="AlphaFoldDB" id="A0AAU7E902"/>
<sequence>MFVNAVRQTMAIQGINDPSKINSAILSEVRSKRHNQSDPIKLKAMLEKDLEVLQSPTDIQKGYLMGKPESEAHFRARKNKAIDYVKELLKNLKV</sequence>
<gene>
    <name evidence="1" type="ORF">AAH949_02455</name>
</gene>
<reference evidence="1" key="1">
    <citation type="submission" date="2024-05" db="EMBL/GenBank/DDBJ databases">
        <title>Campylobacter coli isolated from environmental waters in Slovenia.</title>
        <authorList>
            <person name="Zautner A.E."/>
            <person name="Bunk B."/>
            <person name="Riedel T."/>
            <person name="Sproeer C."/>
        </authorList>
    </citation>
    <scope>NUCLEOTIDE SEQUENCE</scope>
    <source>
        <strain evidence="1">CCS1377</strain>
    </source>
</reference>
<accession>A0AAU7E902</accession>
<dbReference type="RefSeq" id="WP_348518879.1">
    <property type="nucleotide sequence ID" value="NZ_CP155620.1"/>
</dbReference>
<name>A0AAU7E902_9BACT</name>
<dbReference type="EMBL" id="CP155620">
    <property type="protein sequence ID" value="XBJ29716.1"/>
    <property type="molecule type" value="Genomic_DNA"/>
</dbReference>
<protein>
    <submittedName>
        <fullName evidence="1">Uncharacterized protein</fullName>
    </submittedName>
</protein>
<organism evidence="1">
    <name type="scientific">Campylobacter sp. CCS1377</name>
    <dbReference type="NCBI Taxonomy" id="3158229"/>
    <lineage>
        <taxon>Bacteria</taxon>
        <taxon>Pseudomonadati</taxon>
        <taxon>Campylobacterota</taxon>
        <taxon>Epsilonproteobacteria</taxon>
        <taxon>Campylobacterales</taxon>
        <taxon>Campylobacteraceae</taxon>
        <taxon>Campylobacter</taxon>
    </lineage>
</organism>